<dbReference type="InterPro" id="IPR014586">
    <property type="entry name" value="UCP033909"/>
</dbReference>
<dbReference type="InterPro" id="IPR010297">
    <property type="entry name" value="DUF900_hydrolase"/>
</dbReference>
<dbReference type="Pfam" id="PF05990">
    <property type="entry name" value="DUF900"/>
    <property type="match status" value="1"/>
</dbReference>
<keyword evidence="1" id="KW-0732">Signal</keyword>
<dbReference type="Gene3D" id="3.40.50.1820">
    <property type="entry name" value="alpha/beta hydrolase"/>
    <property type="match status" value="1"/>
</dbReference>
<dbReference type="Proteomes" id="UP001595445">
    <property type="component" value="Unassembled WGS sequence"/>
</dbReference>
<dbReference type="EMBL" id="JBHRSM010000055">
    <property type="protein sequence ID" value="MFC3088808.1"/>
    <property type="molecule type" value="Genomic_DNA"/>
</dbReference>
<dbReference type="PANTHER" id="PTHR36513">
    <property type="entry name" value="ABC TRANSMEMBRANE TYPE-1 DOMAIN-CONTAINING PROTEIN"/>
    <property type="match status" value="1"/>
</dbReference>
<keyword evidence="2" id="KW-0378">Hydrolase</keyword>
<dbReference type="InterPro" id="IPR029058">
    <property type="entry name" value="AB_hydrolase_fold"/>
</dbReference>
<dbReference type="PIRSF" id="PIRSF033909">
    <property type="entry name" value="UCP033909"/>
    <property type="match status" value="1"/>
</dbReference>
<dbReference type="RefSeq" id="WP_197643491.1">
    <property type="nucleotide sequence ID" value="NZ_JAEACP010000009.1"/>
</dbReference>
<accession>A0ABV7E276</accession>
<dbReference type="PANTHER" id="PTHR36513:SF1">
    <property type="entry name" value="TRANSMEMBRANE PROTEIN"/>
    <property type="match status" value="1"/>
</dbReference>
<dbReference type="PROSITE" id="PS51257">
    <property type="entry name" value="PROKAR_LIPOPROTEIN"/>
    <property type="match status" value="1"/>
</dbReference>
<name>A0ABV7E276_9RHOB</name>
<evidence type="ECO:0000313" key="3">
    <source>
        <dbReference type="Proteomes" id="UP001595445"/>
    </source>
</evidence>
<comment type="caution">
    <text evidence="2">The sequence shown here is derived from an EMBL/GenBank/DDBJ whole genome shotgun (WGS) entry which is preliminary data.</text>
</comment>
<sequence>MRRIIVVVVMALAACAPRGNFASVPQGAKVEATEAIFVGTTRKAGDAGGFGRERSDDAHFLRYDIAIPVDRDPGELTWPPTVGKPDVAKHFLTQNALLFDGSDSFRNSLREAMRIRKQTSAVVYVHGFNTRMAEGVYRVAQMHHDLKVPGVAVHYAWPSRGSALGYVYDRDSMLYSRSGFEDLLNEVAGAGAKDIIVVAHSMGAALTMETLRQMALRHRSNALDRVAGVILISPDLDLDVFRSQAKDIGKLPEPFLVFGNSRDRVLGLSATLSGTGERLGNLEDVSAIADQKIIYLDTAAYNTGDGHLNLGENAALLSLFAGLVGIDEAFRADARARVGLLPGLVLTVRNATEVILSPIGELGEVRAGR</sequence>
<keyword evidence="3" id="KW-1185">Reference proteome</keyword>
<evidence type="ECO:0000313" key="2">
    <source>
        <dbReference type="EMBL" id="MFC3088808.1"/>
    </source>
</evidence>
<evidence type="ECO:0000256" key="1">
    <source>
        <dbReference type="SAM" id="SignalP"/>
    </source>
</evidence>
<gene>
    <name evidence="2" type="ORF">ACFOD6_22430</name>
</gene>
<feature type="signal peptide" evidence="1">
    <location>
        <begin position="1"/>
        <end position="22"/>
    </location>
</feature>
<feature type="chain" id="PRO_5045652058" evidence="1">
    <location>
        <begin position="23"/>
        <end position="369"/>
    </location>
</feature>
<organism evidence="2 3">
    <name type="scientific">Tabrizicola soli</name>
    <dbReference type="NCBI Taxonomy" id="2185115"/>
    <lineage>
        <taxon>Bacteria</taxon>
        <taxon>Pseudomonadati</taxon>
        <taxon>Pseudomonadota</taxon>
        <taxon>Alphaproteobacteria</taxon>
        <taxon>Rhodobacterales</taxon>
        <taxon>Paracoccaceae</taxon>
        <taxon>Tabrizicola</taxon>
    </lineage>
</organism>
<proteinExistence type="predicted"/>
<reference evidence="3" key="1">
    <citation type="journal article" date="2019" name="Int. J. Syst. Evol. Microbiol.">
        <title>The Global Catalogue of Microorganisms (GCM) 10K type strain sequencing project: providing services to taxonomists for standard genome sequencing and annotation.</title>
        <authorList>
            <consortium name="The Broad Institute Genomics Platform"/>
            <consortium name="The Broad Institute Genome Sequencing Center for Infectious Disease"/>
            <person name="Wu L."/>
            <person name="Ma J."/>
        </authorList>
    </citation>
    <scope>NUCLEOTIDE SEQUENCE [LARGE SCALE GENOMIC DNA]</scope>
    <source>
        <strain evidence="3">KCTC 62102</strain>
    </source>
</reference>
<dbReference type="SUPFAM" id="SSF53474">
    <property type="entry name" value="alpha/beta-Hydrolases"/>
    <property type="match status" value="1"/>
</dbReference>
<dbReference type="GO" id="GO:0016787">
    <property type="term" value="F:hydrolase activity"/>
    <property type="evidence" value="ECO:0007669"/>
    <property type="project" value="UniProtKB-KW"/>
</dbReference>
<protein>
    <submittedName>
        <fullName evidence="2">Alpha/beta hydrolase</fullName>
    </submittedName>
</protein>